<dbReference type="KEGG" id="aten:116300602"/>
<dbReference type="InterPro" id="IPR037191">
    <property type="entry name" value="VPS9_dom_sf"/>
</dbReference>
<feature type="region of interest" description="Disordered" evidence="2">
    <location>
        <begin position="1434"/>
        <end position="1477"/>
    </location>
</feature>
<evidence type="ECO:0000313" key="4">
    <source>
        <dbReference type="Proteomes" id="UP000515163"/>
    </source>
</evidence>
<dbReference type="Pfam" id="PF13857">
    <property type="entry name" value="Ank_5"/>
    <property type="match status" value="1"/>
</dbReference>
<feature type="domain" description="VPS9" evidence="3">
    <location>
        <begin position="252"/>
        <end position="393"/>
    </location>
</feature>
<dbReference type="InParanoid" id="A0A6P8IF64"/>
<feature type="repeat" description="ANK" evidence="1">
    <location>
        <begin position="594"/>
        <end position="626"/>
    </location>
</feature>
<evidence type="ECO:0000313" key="5">
    <source>
        <dbReference type="RefSeq" id="XP_031565360.1"/>
    </source>
</evidence>
<dbReference type="PROSITE" id="PS50088">
    <property type="entry name" value="ANK_REPEAT"/>
    <property type="match status" value="7"/>
</dbReference>
<dbReference type="GO" id="GO:0000149">
    <property type="term" value="F:SNARE binding"/>
    <property type="evidence" value="ECO:0007669"/>
    <property type="project" value="TreeGrafter"/>
</dbReference>
<feature type="compositionally biased region" description="Basic and acidic residues" evidence="2">
    <location>
        <begin position="1314"/>
        <end position="1332"/>
    </location>
</feature>
<dbReference type="CDD" id="cd22885">
    <property type="entry name" value="ANKRD27_zf1"/>
    <property type="match status" value="1"/>
</dbReference>
<dbReference type="PROSITE" id="PS50297">
    <property type="entry name" value="ANK_REP_REGION"/>
    <property type="match status" value="7"/>
</dbReference>
<keyword evidence="1" id="KW-0040">ANK repeat</keyword>
<dbReference type="SUPFAM" id="SSF109993">
    <property type="entry name" value="VPS9 domain"/>
    <property type="match status" value="1"/>
</dbReference>
<dbReference type="GO" id="GO:0030133">
    <property type="term" value="C:transport vesicle"/>
    <property type="evidence" value="ECO:0007669"/>
    <property type="project" value="TreeGrafter"/>
</dbReference>
<dbReference type="GO" id="GO:0097422">
    <property type="term" value="C:tubular endosome"/>
    <property type="evidence" value="ECO:0007669"/>
    <property type="project" value="TreeGrafter"/>
</dbReference>
<dbReference type="SUPFAM" id="SSF48403">
    <property type="entry name" value="Ankyrin repeat"/>
    <property type="match status" value="2"/>
</dbReference>
<feature type="compositionally biased region" description="Polar residues" evidence="2">
    <location>
        <begin position="669"/>
        <end position="689"/>
    </location>
</feature>
<feature type="compositionally biased region" description="Basic and acidic residues" evidence="2">
    <location>
        <begin position="1339"/>
        <end position="1375"/>
    </location>
</feature>
<sequence length="1477" mass="165047">MEEDVNLKFDGYDEDLNENPFFKYIKTKNKPLYDEVADNRWIICVPRKGTLSRSNHTVNDVENHILYPHPLDKGSNLTDFKTLNGKTVKVNEGFIVTTEGFEDVKSVRILFEETFFNNNNESFQVLCLDQPLEGEIGVCAEPVVQALDNLQGCIDFLWPSTGSKQGQKQVDEIIKLFNSTYQQLEGKSLRHLIDAANAIYTRAMQGALKNSQLRRLTQNDKVYLDNVKLAIETYVIHGLYTRLMKVISSIVGNEDAALNKITRNLAEIQIRDLGIKPEFCTNLPRGRRILSFLNKFTSPLEKFHCLKKSITIITERKMKEKVPGTKDVTTADDLLPALVFLVIKSDIPNWLANIAFLHNFHFSKCGYNEFQFYLASLEAAVEHVRSGYVSSEFKGGVPFKRLQNGADGSPYLWHPVDHDNIKPNALDMLFEYTAEGNESEVEKLLANEENDNARLDQMCHPLCSCDKCEKLLSRRRNDPSAVTVFSRDDMGRTVLHVAAEYGHTNLIYSLIHKGAVVNAMDYHGSTPLHMACLRGHSKVVLILLHYKADANAPDNDGNTALHLCAANGHEPCCKSLIYADMHQHVLKINVANENGDTPLHLAARWGYVELVDLLLETGASVEARNKNKQTPLECATNQQVSESLLDVTASNIEKDTGFLNLLPEKTSSKSLQIPSNRQKRTSLAGSPANSLEREESKEVYAFLRTIVDGDIEMVRFRLNLDEEDEEDGGEEQCKSEEDLCHPLCQCEKCIKWQKLTQRSLERSVHVNCANEDGNTALHVAAVRGYTDITNLLLRHGANPNVKNTRKQQTPLHLACQYNHQEVAESLLKYQSKVNVKDYKGNTPLHFCCVNGNLAPALVLLEHKPNVDAQNDRGNTPLHEAARWNFVALVRVLLEHGASVTTRNKIQLTPMQYAKQDDVVKVLDDSGKFTELLLKDSARRNTWAGLSKDSKRQFDVSLANPVEAKASPPKTIPKPQAMKIYYRATPASTSNENTSNNTPETKDKETRLRSLTESSACGSSIVAPQTKMSQIFEQLERGEVEKLQEIAKAVRSFDRRKSLKRTVTVDKSKPLFPLNVDEEVLKAFDQSALRKTPLLFDQRIAVPSNTPELEAGRISPSPLLNRVRNVLIGSNQEPKPEGPLLSRIKNILPEDPSDAPCTVIVQEVDTESSSAESSIGKNENKQYKINETEVGVGKRADVGYEELASLQDISNKLLPNEKKEEYCNNISDDPKGEKSGDLVCADVVGGELDEAKLQADKSDDLANKESEMLNPEKSEDTDTNDSNDHKKESYESKLEADKSDVLPCAVKDAQLLNTEKSEDLVTNDSNDHKESSSKVETSQPDERVDVARAEIESVPDDLVKDSPKSTHDLHTEDKTGLECAETRSTSNEVGQNIKDDLHEQDCTNHDMRDISVAEERVQTANIFSQDDLVSVISIKETNEEPANQDSGNISVGEKPLLTETSALADDCRDDESSVEKAD</sequence>
<feature type="compositionally biased region" description="Basic and acidic residues" evidence="2">
    <location>
        <begin position="999"/>
        <end position="1009"/>
    </location>
</feature>
<dbReference type="CDD" id="cd22886">
    <property type="entry name" value="ANKRD27_zf2"/>
    <property type="match status" value="1"/>
</dbReference>
<dbReference type="PANTHER" id="PTHR24170">
    <property type="entry name" value="ANKYRIN REPEAT DOMAIN-CONTAINING PROTEIN 27"/>
    <property type="match status" value="1"/>
</dbReference>
<feature type="repeat" description="ANK" evidence="1">
    <location>
        <begin position="806"/>
        <end position="838"/>
    </location>
</feature>
<dbReference type="RefSeq" id="XP_031565360.1">
    <property type="nucleotide sequence ID" value="XM_031709500.1"/>
</dbReference>
<evidence type="ECO:0000256" key="2">
    <source>
        <dbReference type="SAM" id="MobiDB-lite"/>
    </source>
</evidence>
<keyword evidence="4" id="KW-1185">Reference proteome</keyword>
<dbReference type="InterPro" id="IPR051248">
    <property type="entry name" value="UPF0507/Ank_repeat_27"/>
</dbReference>
<dbReference type="OrthoDB" id="411646at2759"/>
<feature type="repeat" description="ANK" evidence="1">
    <location>
        <begin position="490"/>
        <end position="522"/>
    </location>
</feature>
<feature type="repeat" description="ANK" evidence="1">
    <location>
        <begin position="872"/>
        <end position="904"/>
    </location>
</feature>
<dbReference type="Pfam" id="PF00023">
    <property type="entry name" value="Ank"/>
    <property type="match status" value="1"/>
</dbReference>
<dbReference type="GO" id="GO:0048812">
    <property type="term" value="P:neuron projection morphogenesis"/>
    <property type="evidence" value="ECO:0007669"/>
    <property type="project" value="TreeGrafter"/>
</dbReference>
<dbReference type="GO" id="GO:0005886">
    <property type="term" value="C:plasma membrane"/>
    <property type="evidence" value="ECO:0007669"/>
    <property type="project" value="TreeGrafter"/>
</dbReference>
<feature type="compositionally biased region" description="Low complexity" evidence="2">
    <location>
        <begin position="984"/>
        <end position="998"/>
    </location>
</feature>
<feature type="repeat" description="ANK" evidence="1">
    <location>
        <begin position="839"/>
        <end position="871"/>
    </location>
</feature>
<feature type="region of interest" description="Disordered" evidence="2">
    <location>
        <begin position="1250"/>
        <end position="1392"/>
    </location>
</feature>
<dbReference type="InterPro" id="IPR002110">
    <property type="entry name" value="Ankyrin_rpt"/>
</dbReference>
<dbReference type="GO" id="GO:0005770">
    <property type="term" value="C:late endosome"/>
    <property type="evidence" value="ECO:0007669"/>
    <property type="project" value="TreeGrafter"/>
</dbReference>
<dbReference type="GO" id="GO:0045022">
    <property type="term" value="P:early endosome to late endosome transport"/>
    <property type="evidence" value="ECO:0007669"/>
    <property type="project" value="TreeGrafter"/>
</dbReference>
<reference evidence="5" key="1">
    <citation type="submission" date="2025-08" db="UniProtKB">
        <authorList>
            <consortium name="RefSeq"/>
        </authorList>
    </citation>
    <scope>IDENTIFICATION</scope>
</reference>
<dbReference type="Gene3D" id="1.20.1050.80">
    <property type="entry name" value="VPS9 domain"/>
    <property type="match status" value="1"/>
</dbReference>
<protein>
    <submittedName>
        <fullName evidence="5">Ankyrin repeat domain-containing protein 27-like</fullName>
    </submittedName>
</protein>
<dbReference type="Pfam" id="PF02204">
    <property type="entry name" value="VPS9"/>
    <property type="match status" value="1"/>
</dbReference>
<dbReference type="InterPro" id="IPR003123">
    <property type="entry name" value="VPS9"/>
</dbReference>
<accession>A0A6P8IF64</accession>
<dbReference type="SMART" id="SM00248">
    <property type="entry name" value="ANK"/>
    <property type="match status" value="8"/>
</dbReference>
<dbReference type="GO" id="GO:0005769">
    <property type="term" value="C:early endosome"/>
    <property type="evidence" value="ECO:0007669"/>
    <property type="project" value="TreeGrafter"/>
</dbReference>
<dbReference type="SMART" id="SM00167">
    <property type="entry name" value="VPS9"/>
    <property type="match status" value="1"/>
</dbReference>
<feature type="region of interest" description="Disordered" evidence="2">
    <location>
        <begin position="669"/>
        <end position="690"/>
    </location>
</feature>
<feature type="repeat" description="ANK" evidence="1">
    <location>
        <begin position="772"/>
        <end position="804"/>
    </location>
</feature>
<feature type="compositionally biased region" description="Basic and acidic residues" evidence="2">
    <location>
        <begin position="1250"/>
        <end position="1299"/>
    </location>
</feature>
<evidence type="ECO:0000259" key="3">
    <source>
        <dbReference type="PROSITE" id="PS51205"/>
    </source>
</evidence>
<dbReference type="GO" id="GO:0005085">
    <property type="term" value="F:guanyl-nucleotide exchange factor activity"/>
    <property type="evidence" value="ECO:0007669"/>
    <property type="project" value="TreeGrafter"/>
</dbReference>
<dbReference type="PRINTS" id="PR01415">
    <property type="entry name" value="ANKYRIN"/>
</dbReference>
<proteinExistence type="predicted"/>
<dbReference type="PANTHER" id="PTHR24170:SF2">
    <property type="entry name" value="ANKYRIN REPEAT DOMAIN-CONTAINING PROTEIN 27"/>
    <property type="match status" value="1"/>
</dbReference>
<organism evidence="4 5">
    <name type="scientific">Actinia tenebrosa</name>
    <name type="common">Australian red waratah sea anemone</name>
    <dbReference type="NCBI Taxonomy" id="6105"/>
    <lineage>
        <taxon>Eukaryota</taxon>
        <taxon>Metazoa</taxon>
        <taxon>Cnidaria</taxon>
        <taxon>Anthozoa</taxon>
        <taxon>Hexacorallia</taxon>
        <taxon>Actiniaria</taxon>
        <taxon>Actiniidae</taxon>
        <taxon>Actinia</taxon>
    </lineage>
</organism>
<dbReference type="Proteomes" id="UP000515163">
    <property type="component" value="Unplaced"/>
</dbReference>
<feature type="repeat" description="ANK" evidence="1">
    <location>
        <begin position="523"/>
        <end position="555"/>
    </location>
</feature>
<gene>
    <name evidence="5" type="primary">LOC116300602</name>
</gene>
<dbReference type="Gene3D" id="1.25.40.20">
    <property type="entry name" value="Ankyrin repeat-containing domain"/>
    <property type="match status" value="4"/>
</dbReference>
<feature type="compositionally biased region" description="Polar residues" evidence="2">
    <location>
        <begin position="1439"/>
        <end position="1448"/>
    </location>
</feature>
<name>A0A6P8IF64_ACTTE</name>
<dbReference type="GO" id="GO:0043005">
    <property type="term" value="C:neuron projection"/>
    <property type="evidence" value="ECO:0007669"/>
    <property type="project" value="TreeGrafter"/>
</dbReference>
<dbReference type="GeneID" id="116300602"/>
<dbReference type="Pfam" id="PF12796">
    <property type="entry name" value="Ank_2"/>
    <property type="match status" value="2"/>
</dbReference>
<feature type="region of interest" description="Disordered" evidence="2">
    <location>
        <begin position="984"/>
        <end position="1015"/>
    </location>
</feature>
<dbReference type="FunCoup" id="A0A6P8IF64">
    <property type="interactions" value="1881"/>
</dbReference>
<dbReference type="InterPro" id="IPR036770">
    <property type="entry name" value="Ankyrin_rpt-contain_sf"/>
</dbReference>
<evidence type="ECO:0000256" key="1">
    <source>
        <dbReference type="PROSITE-ProRule" id="PRU00023"/>
    </source>
</evidence>
<dbReference type="PROSITE" id="PS51205">
    <property type="entry name" value="VPS9"/>
    <property type="match status" value="1"/>
</dbReference>